<reference evidence="1 3" key="1">
    <citation type="journal article" date="2011" name="J. Bacteriol.">
        <title>Complete genome sequence of Gallibacterium anatis strain UMN179, isolated from a laying hen with peritonitis.</title>
        <authorList>
            <person name="Johnson T.J."/>
            <person name="Fernandez-Alarcon C."/>
            <person name="Bojesen A.M."/>
            <person name="Nolan L.K."/>
            <person name="Trampel D.W."/>
            <person name="Seemann T."/>
        </authorList>
    </citation>
    <scope>NUCLEOTIDE SEQUENCE [LARGE SCALE GENOMIC DNA]</scope>
    <source>
        <strain evidence="1 3">UMN179</strain>
    </source>
</reference>
<evidence type="ECO:0000313" key="1">
    <source>
        <dbReference type="EMBL" id="AEC16257.1"/>
    </source>
</evidence>
<accession>F4HB25</accession>
<dbReference type="Proteomes" id="UP000006908">
    <property type="component" value="Chromosome"/>
</dbReference>
<dbReference type="HOGENOM" id="CLU_3136041_0_0_6"/>
<dbReference type="KEGG" id="gan:UMN179_00220"/>
<gene>
    <name evidence="1" type="ordered locus">UMN179_00220</name>
    <name evidence="2" type="ordered locus">UMN179_01823</name>
</gene>
<evidence type="ECO:0000313" key="3">
    <source>
        <dbReference type="Proteomes" id="UP000006908"/>
    </source>
</evidence>
<dbReference type="EMBL" id="CP002667">
    <property type="protein sequence ID" value="AEC17838.1"/>
    <property type="molecule type" value="Genomic_DNA"/>
</dbReference>
<sequence length="49" mass="5596">MIRKKNYPNIRKKLGAISFGRRLILLVVAVVPQFQLFANTSSNNKHLIS</sequence>
<evidence type="ECO:0000313" key="2">
    <source>
        <dbReference type="EMBL" id="AEC17838.1"/>
    </source>
</evidence>
<dbReference type="EMBL" id="CP002667">
    <property type="protein sequence ID" value="AEC16257.1"/>
    <property type="molecule type" value="Genomic_DNA"/>
</dbReference>
<protein>
    <submittedName>
        <fullName evidence="1">Uncharacterized protein</fullName>
    </submittedName>
</protein>
<organism evidence="1 3">
    <name type="scientific">Gallibacterium anatis (strain UMN179)</name>
    <name type="common">Pasteurella anatis</name>
    <dbReference type="NCBI Taxonomy" id="1005058"/>
    <lineage>
        <taxon>Bacteria</taxon>
        <taxon>Pseudomonadati</taxon>
        <taxon>Pseudomonadota</taxon>
        <taxon>Gammaproteobacteria</taxon>
        <taxon>Pasteurellales</taxon>
        <taxon>Pasteurellaceae</taxon>
        <taxon>Gallibacterium</taxon>
    </lineage>
</organism>
<proteinExistence type="predicted"/>
<dbReference type="AlphaFoldDB" id="F4HB25"/>
<name>F4HB25_GALAU</name>
<dbReference type="KEGG" id="gan:UMN179_01823"/>